<dbReference type="PROSITE" id="PS50109">
    <property type="entry name" value="HIS_KIN"/>
    <property type="match status" value="1"/>
</dbReference>
<evidence type="ECO:0000313" key="6">
    <source>
        <dbReference type="EMBL" id="PWB92818.1"/>
    </source>
</evidence>
<keyword evidence="3" id="KW-0597">Phosphoprotein</keyword>
<dbReference type="EC" id="2.7.13.3" evidence="2"/>
<dbReference type="PANTHER" id="PTHR43547">
    <property type="entry name" value="TWO-COMPONENT HISTIDINE KINASE"/>
    <property type="match status" value="1"/>
</dbReference>
<keyword evidence="7" id="KW-1185">Reference proteome</keyword>
<protein>
    <recommendedName>
        <fullName evidence="2">histidine kinase</fullName>
        <ecNumber evidence="2">2.7.13.3</ecNumber>
    </recommendedName>
</protein>
<dbReference type="AlphaFoldDB" id="A0A2U1SMH6"/>
<accession>A0A2U1SMH6</accession>
<feature type="non-terminal residue" evidence="6">
    <location>
        <position position="1"/>
    </location>
</feature>
<evidence type="ECO:0000256" key="2">
    <source>
        <dbReference type="ARBA" id="ARBA00012438"/>
    </source>
</evidence>
<feature type="compositionally biased region" description="Polar residues" evidence="4">
    <location>
        <begin position="1"/>
        <end position="26"/>
    </location>
</feature>
<sequence>AWSPSSAPTLESAGFSTPETTPTQFQPIPRRHPVEVRRLTISTAAVDAGMIRIDVADTGPGMSEASRARLFEPFKTTKAHGLGVGLALSRSIIEAHYGTIWAEPNHGGGTVLRFTLPLAE</sequence>
<dbReference type="PANTHER" id="PTHR43547:SF2">
    <property type="entry name" value="HYBRID SIGNAL TRANSDUCTION HISTIDINE KINASE C"/>
    <property type="match status" value="1"/>
</dbReference>
<dbReference type="Gene3D" id="3.30.565.10">
    <property type="entry name" value="Histidine kinase-like ATPase, C-terminal domain"/>
    <property type="match status" value="1"/>
</dbReference>
<reference evidence="6 7" key="1">
    <citation type="journal article" date="2018" name="Appl. Microbiol. Biotechnol.">
        <title>Co-cultivation of the strictly anaerobic methanogen Methanosarcina barkeri with aerobic methanotrophs in an oxygen-limited membrane bioreactor.</title>
        <authorList>
            <person name="In 't Zandt M.H."/>
            <person name="van den Bosch T.J.M."/>
            <person name="Rijkers R."/>
            <person name="van Kessel M.A.H.J."/>
            <person name="Jetten M.S.M."/>
            <person name="Welte C.U."/>
        </authorList>
    </citation>
    <scope>NUCLEOTIDE SEQUENCE [LARGE SCALE GENOMIC DNA]</scope>
    <source>
        <strain evidence="6 7">DSM 17706</strain>
    </source>
</reference>
<dbReference type="Pfam" id="PF02518">
    <property type="entry name" value="HATPase_c"/>
    <property type="match status" value="1"/>
</dbReference>
<dbReference type="Proteomes" id="UP000245137">
    <property type="component" value="Unassembled WGS sequence"/>
</dbReference>
<evidence type="ECO:0000256" key="4">
    <source>
        <dbReference type="SAM" id="MobiDB-lite"/>
    </source>
</evidence>
<proteinExistence type="predicted"/>
<dbReference type="InterPro" id="IPR005467">
    <property type="entry name" value="His_kinase_dom"/>
</dbReference>
<name>A0A2U1SMH6_METSR</name>
<comment type="catalytic activity">
    <reaction evidence="1">
        <text>ATP + protein L-histidine = ADP + protein N-phospho-L-histidine.</text>
        <dbReference type="EC" id="2.7.13.3"/>
    </reaction>
</comment>
<dbReference type="InterPro" id="IPR003594">
    <property type="entry name" value="HATPase_dom"/>
</dbReference>
<feature type="domain" description="Histidine kinase" evidence="5">
    <location>
        <begin position="51"/>
        <end position="120"/>
    </location>
</feature>
<dbReference type="EMBL" id="PUIV01000036">
    <property type="protein sequence ID" value="PWB92818.1"/>
    <property type="molecule type" value="Genomic_DNA"/>
</dbReference>
<dbReference type="PRINTS" id="PR00344">
    <property type="entry name" value="BCTRLSENSOR"/>
</dbReference>
<evidence type="ECO:0000313" key="7">
    <source>
        <dbReference type="Proteomes" id="UP000245137"/>
    </source>
</evidence>
<dbReference type="InterPro" id="IPR004358">
    <property type="entry name" value="Sig_transdc_His_kin-like_C"/>
</dbReference>
<evidence type="ECO:0000256" key="1">
    <source>
        <dbReference type="ARBA" id="ARBA00000085"/>
    </source>
</evidence>
<feature type="region of interest" description="Disordered" evidence="4">
    <location>
        <begin position="1"/>
        <end position="33"/>
    </location>
</feature>
<dbReference type="GO" id="GO:0000155">
    <property type="term" value="F:phosphorelay sensor kinase activity"/>
    <property type="evidence" value="ECO:0007669"/>
    <property type="project" value="TreeGrafter"/>
</dbReference>
<evidence type="ECO:0000256" key="3">
    <source>
        <dbReference type="ARBA" id="ARBA00022553"/>
    </source>
</evidence>
<dbReference type="InterPro" id="IPR036890">
    <property type="entry name" value="HATPase_C_sf"/>
</dbReference>
<comment type="caution">
    <text evidence="6">The sequence shown here is derived from an EMBL/GenBank/DDBJ whole genome shotgun (WGS) entry which is preliminary data.</text>
</comment>
<evidence type="ECO:0000259" key="5">
    <source>
        <dbReference type="PROSITE" id="PS50109"/>
    </source>
</evidence>
<dbReference type="SMART" id="SM00387">
    <property type="entry name" value="HATPase_c"/>
    <property type="match status" value="1"/>
</dbReference>
<gene>
    <name evidence="6" type="ORF">C5689_16230</name>
</gene>
<organism evidence="6 7">
    <name type="scientific">Methylosinus sporium</name>
    <dbReference type="NCBI Taxonomy" id="428"/>
    <lineage>
        <taxon>Bacteria</taxon>
        <taxon>Pseudomonadati</taxon>
        <taxon>Pseudomonadota</taxon>
        <taxon>Alphaproteobacteria</taxon>
        <taxon>Hyphomicrobiales</taxon>
        <taxon>Methylocystaceae</taxon>
        <taxon>Methylosinus</taxon>
    </lineage>
</organism>
<dbReference type="SUPFAM" id="SSF55874">
    <property type="entry name" value="ATPase domain of HSP90 chaperone/DNA topoisomerase II/histidine kinase"/>
    <property type="match status" value="1"/>
</dbReference>